<dbReference type="GO" id="GO:0006508">
    <property type="term" value="P:proteolysis"/>
    <property type="evidence" value="ECO:0007669"/>
    <property type="project" value="InterPro"/>
</dbReference>
<feature type="domain" description="Peptidase C1A papain C-terminal" evidence="3">
    <location>
        <begin position="28"/>
        <end position="200"/>
    </location>
</feature>
<evidence type="ECO:0000256" key="2">
    <source>
        <dbReference type="SAM" id="MobiDB-lite"/>
    </source>
</evidence>
<dbReference type="InterPro" id="IPR000169">
    <property type="entry name" value="Pept_cys_AS"/>
</dbReference>
<evidence type="ECO:0000313" key="4">
    <source>
        <dbReference type="EMBL" id="GFH25332.1"/>
    </source>
</evidence>
<reference evidence="4 5" key="1">
    <citation type="submission" date="2020-02" db="EMBL/GenBank/DDBJ databases">
        <title>Draft genome sequence of Haematococcus lacustris strain NIES-144.</title>
        <authorList>
            <person name="Morimoto D."/>
            <person name="Nakagawa S."/>
            <person name="Yoshida T."/>
            <person name="Sawayama S."/>
        </authorList>
    </citation>
    <scope>NUCLEOTIDE SEQUENCE [LARGE SCALE GENOMIC DNA]</scope>
    <source>
        <strain evidence="4 5">NIES-144</strain>
    </source>
</reference>
<proteinExistence type="inferred from homology"/>
<dbReference type="PROSITE" id="PS00139">
    <property type="entry name" value="THIOL_PROTEASE_CYS"/>
    <property type="match status" value="1"/>
</dbReference>
<comment type="similarity">
    <text evidence="1">Belongs to the peptidase C1 family.</text>
</comment>
<feature type="non-terminal residue" evidence="4">
    <location>
        <position position="200"/>
    </location>
</feature>
<gene>
    <name evidence="4" type="ORF">HaLaN_23274</name>
</gene>
<keyword evidence="5" id="KW-1185">Reference proteome</keyword>
<dbReference type="InterPro" id="IPR013128">
    <property type="entry name" value="Peptidase_C1A"/>
</dbReference>
<evidence type="ECO:0000259" key="3">
    <source>
        <dbReference type="SMART" id="SM00645"/>
    </source>
</evidence>
<dbReference type="Gene3D" id="3.90.70.10">
    <property type="entry name" value="Cysteine proteinases"/>
    <property type="match status" value="1"/>
</dbReference>
<name>A0A6A0A4B6_HAELA</name>
<evidence type="ECO:0000256" key="1">
    <source>
        <dbReference type="ARBA" id="ARBA00008455"/>
    </source>
</evidence>
<dbReference type="InterPro" id="IPR038765">
    <property type="entry name" value="Papain-like_cys_pep_sf"/>
</dbReference>
<sequence>MNSTGLGPADTLPAQGSGARPGRNLQVLPDSVDWRALGKVTSVKDQGNCGACWAYAAAAAIESAYLIARPSVSAADVDMSEQQLVSCVNAANGNWTSRGCDGGWSDEAINYSVSTPLLTEARYPNTPGAPRCRANLVRTSPAGTFVRLATGASRVPPGSELSLMQAVALQPVVVYFSVSPEFHAGGLYTGGGCTNLVNHA</sequence>
<dbReference type="Proteomes" id="UP000485058">
    <property type="component" value="Unassembled WGS sequence"/>
</dbReference>
<feature type="non-terminal residue" evidence="4">
    <location>
        <position position="1"/>
    </location>
</feature>
<dbReference type="GO" id="GO:0008234">
    <property type="term" value="F:cysteine-type peptidase activity"/>
    <property type="evidence" value="ECO:0007669"/>
    <property type="project" value="InterPro"/>
</dbReference>
<accession>A0A6A0A4B6</accession>
<organism evidence="4 5">
    <name type="scientific">Haematococcus lacustris</name>
    <name type="common">Green alga</name>
    <name type="synonym">Haematococcus pluvialis</name>
    <dbReference type="NCBI Taxonomy" id="44745"/>
    <lineage>
        <taxon>Eukaryota</taxon>
        <taxon>Viridiplantae</taxon>
        <taxon>Chlorophyta</taxon>
        <taxon>core chlorophytes</taxon>
        <taxon>Chlorophyceae</taxon>
        <taxon>CS clade</taxon>
        <taxon>Chlamydomonadales</taxon>
        <taxon>Haematococcaceae</taxon>
        <taxon>Haematococcus</taxon>
    </lineage>
</organism>
<dbReference type="EMBL" id="BLLF01002784">
    <property type="protein sequence ID" value="GFH25332.1"/>
    <property type="molecule type" value="Genomic_DNA"/>
</dbReference>
<evidence type="ECO:0000313" key="5">
    <source>
        <dbReference type="Proteomes" id="UP000485058"/>
    </source>
</evidence>
<dbReference type="PANTHER" id="PTHR12411">
    <property type="entry name" value="CYSTEINE PROTEASE FAMILY C1-RELATED"/>
    <property type="match status" value="1"/>
</dbReference>
<dbReference type="Pfam" id="PF00112">
    <property type="entry name" value="Peptidase_C1"/>
    <property type="match status" value="1"/>
</dbReference>
<dbReference type="AlphaFoldDB" id="A0A6A0A4B6"/>
<protein>
    <submittedName>
        <fullName evidence="4">Pept_C1 domain-containing protein</fullName>
    </submittedName>
</protein>
<dbReference type="SUPFAM" id="SSF54001">
    <property type="entry name" value="Cysteine proteinases"/>
    <property type="match status" value="1"/>
</dbReference>
<comment type="caution">
    <text evidence="4">The sequence shown here is derived from an EMBL/GenBank/DDBJ whole genome shotgun (WGS) entry which is preliminary data.</text>
</comment>
<feature type="region of interest" description="Disordered" evidence="2">
    <location>
        <begin position="1"/>
        <end position="23"/>
    </location>
</feature>
<dbReference type="SMART" id="SM00645">
    <property type="entry name" value="Pept_C1"/>
    <property type="match status" value="1"/>
</dbReference>
<dbReference type="InterPro" id="IPR000668">
    <property type="entry name" value="Peptidase_C1A_C"/>
</dbReference>